<dbReference type="GO" id="GO:0005829">
    <property type="term" value="C:cytosol"/>
    <property type="evidence" value="ECO:0007669"/>
    <property type="project" value="UniProtKB-SubCell"/>
</dbReference>
<dbReference type="OMA" id="REVFIPW"/>
<evidence type="ECO:0000256" key="9">
    <source>
        <dbReference type="ARBA" id="ARBA00022723"/>
    </source>
</evidence>
<dbReference type="EnsemblProtists" id="PYU1_T004745">
    <property type="protein sequence ID" value="PYU1_T004745"/>
    <property type="gene ID" value="PYU1_G004734"/>
</dbReference>
<comment type="pathway">
    <text evidence="3 15">Protein modification; protein ubiquitination.</text>
</comment>
<evidence type="ECO:0000256" key="16">
    <source>
        <dbReference type="SAM" id="MobiDB-lite"/>
    </source>
</evidence>
<evidence type="ECO:0000256" key="15">
    <source>
        <dbReference type="RuleBase" id="RU367090"/>
    </source>
</evidence>
<feature type="domain" description="RING-type" evidence="17">
    <location>
        <begin position="1844"/>
        <end position="1891"/>
    </location>
</feature>
<dbReference type="GO" id="GO:0061630">
    <property type="term" value="F:ubiquitin protein ligase activity"/>
    <property type="evidence" value="ECO:0007669"/>
    <property type="project" value="UniProtKB-UniRule"/>
</dbReference>
<evidence type="ECO:0000256" key="11">
    <source>
        <dbReference type="ARBA" id="ARBA00022771"/>
    </source>
</evidence>
<name>K3WIF3_GLOUD</name>
<evidence type="ECO:0000256" key="7">
    <source>
        <dbReference type="ARBA" id="ARBA00022490"/>
    </source>
</evidence>
<dbReference type="PROSITE" id="PS51292">
    <property type="entry name" value="ZF_RING_CH"/>
    <property type="match status" value="1"/>
</dbReference>
<keyword evidence="7" id="KW-0963">Cytoplasm</keyword>
<feature type="domain" description="RING-CH-type" evidence="18">
    <location>
        <begin position="1836"/>
        <end position="1895"/>
    </location>
</feature>
<dbReference type="PANTHER" id="PTHR12389:SF0">
    <property type="entry name" value="E3 UBIQUITIN-PROTEIN LIGASE LISTERIN"/>
    <property type="match status" value="1"/>
</dbReference>
<dbReference type="Pfam" id="PF23009">
    <property type="entry name" value="UBC_like"/>
    <property type="match status" value="1"/>
</dbReference>
<dbReference type="CDD" id="cd16491">
    <property type="entry name" value="RING-CH-C4HC3_LTN1"/>
    <property type="match status" value="1"/>
</dbReference>
<dbReference type="GO" id="GO:1990116">
    <property type="term" value="P:ribosome-associated ubiquitin-dependent protein catabolic process"/>
    <property type="evidence" value="ECO:0007669"/>
    <property type="project" value="UniProtKB-UniRule"/>
</dbReference>
<evidence type="ECO:0000256" key="4">
    <source>
        <dbReference type="ARBA" id="ARBA00007997"/>
    </source>
</evidence>
<comment type="function">
    <text evidence="15">E3 ubiquitin-protein ligase. Component of the ribosome quality control complex (RQC), a ribosome-associated complex that mediates ubiquitination and extraction of incompletely synthesized nascent chains for proteasomal degradation.</text>
</comment>
<reference evidence="20" key="1">
    <citation type="journal article" date="2010" name="Genome Biol.">
        <title>Genome sequence of the necrotrophic plant pathogen Pythium ultimum reveals original pathogenicity mechanisms and effector repertoire.</title>
        <authorList>
            <person name="Levesque C.A."/>
            <person name="Brouwer H."/>
            <person name="Cano L."/>
            <person name="Hamilton J.P."/>
            <person name="Holt C."/>
            <person name="Huitema E."/>
            <person name="Raffaele S."/>
            <person name="Robideau G.P."/>
            <person name="Thines M."/>
            <person name="Win J."/>
            <person name="Zerillo M.M."/>
            <person name="Beakes G.W."/>
            <person name="Boore J.L."/>
            <person name="Busam D."/>
            <person name="Dumas B."/>
            <person name="Ferriera S."/>
            <person name="Fuerstenberg S.I."/>
            <person name="Gachon C.M."/>
            <person name="Gaulin E."/>
            <person name="Govers F."/>
            <person name="Grenville-Briggs L."/>
            <person name="Horner N."/>
            <person name="Hostetler J."/>
            <person name="Jiang R.H."/>
            <person name="Johnson J."/>
            <person name="Krajaejun T."/>
            <person name="Lin H."/>
            <person name="Meijer H.J."/>
            <person name="Moore B."/>
            <person name="Morris P."/>
            <person name="Phuntmart V."/>
            <person name="Puiu D."/>
            <person name="Shetty J."/>
            <person name="Stajich J.E."/>
            <person name="Tripathy S."/>
            <person name="Wawra S."/>
            <person name="van West P."/>
            <person name="Whitty B.R."/>
            <person name="Coutinho P.M."/>
            <person name="Henrissat B."/>
            <person name="Martin F."/>
            <person name="Thomas P.D."/>
            <person name="Tyler B.M."/>
            <person name="De Vries R.P."/>
            <person name="Kamoun S."/>
            <person name="Yandell M."/>
            <person name="Tisserat N."/>
            <person name="Buell C.R."/>
        </authorList>
    </citation>
    <scope>NUCLEOTIDE SEQUENCE</scope>
    <source>
        <strain evidence="20">DAOM:BR144</strain>
    </source>
</reference>
<comment type="subcellular location">
    <subcellularLocation>
        <location evidence="2">Cytoplasm</location>
        <location evidence="2">Cytosol</location>
    </subcellularLocation>
</comment>
<keyword evidence="8 15" id="KW-0808">Transferase</keyword>
<dbReference type="InterPro" id="IPR054478">
    <property type="entry name" value="LTN1_UBC"/>
</dbReference>
<keyword evidence="10" id="KW-0677">Repeat</keyword>
<dbReference type="PANTHER" id="PTHR12389">
    <property type="entry name" value="ZINC FINGER PROTEIN 294"/>
    <property type="match status" value="1"/>
</dbReference>
<keyword evidence="13 15" id="KW-0862">Zinc</keyword>
<feature type="region of interest" description="Disordered" evidence="16">
    <location>
        <begin position="1"/>
        <end position="22"/>
    </location>
</feature>
<evidence type="ECO:0000256" key="5">
    <source>
        <dbReference type="ARBA" id="ARBA00012483"/>
    </source>
</evidence>
<keyword evidence="20" id="KW-1185">Reference proteome</keyword>
<dbReference type="Gene3D" id="3.30.40.10">
    <property type="entry name" value="Zinc/RING finger domain, C3HC4 (zinc finger)"/>
    <property type="match status" value="1"/>
</dbReference>
<dbReference type="InterPro" id="IPR001841">
    <property type="entry name" value="Znf_RING"/>
</dbReference>
<comment type="subunit">
    <text evidence="15">Component of the ribosome quality control complex (RQC).</text>
</comment>
<dbReference type="Pfam" id="PF22958">
    <property type="entry name" value="Ltn1_1st"/>
    <property type="match status" value="1"/>
</dbReference>
<dbReference type="EMBL" id="GL376631">
    <property type="status" value="NOT_ANNOTATED_CDS"/>
    <property type="molecule type" value="Genomic_DNA"/>
</dbReference>
<dbReference type="UniPathway" id="UPA00143"/>
<reference evidence="19" key="3">
    <citation type="submission" date="2015-02" db="UniProtKB">
        <authorList>
            <consortium name="EnsemblProtists"/>
        </authorList>
    </citation>
    <scope>IDENTIFICATION</scope>
    <source>
        <strain evidence="19">DAOM BR144</strain>
    </source>
</reference>
<dbReference type="eggNOG" id="KOG0803">
    <property type="taxonomic scope" value="Eukaryota"/>
</dbReference>
<dbReference type="InterPro" id="IPR011016">
    <property type="entry name" value="Znf_RING-CH"/>
</dbReference>
<comment type="catalytic activity">
    <reaction evidence="1 15">
        <text>S-ubiquitinyl-[E2 ubiquitin-conjugating enzyme]-L-cysteine + [acceptor protein]-L-lysine = [E2 ubiquitin-conjugating enzyme]-L-cysteine + N(6)-ubiquitinyl-[acceptor protein]-L-lysine.</text>
        <dbReference type="EC" id="2.3.2.27"/>
    </reaction>
</comment>
<protein>
    <recommendedName>
        <fullName evidence="6 15">E3 ubiquitin-protein ligase listerin</fullName>
        <ecNumber evidence="5 15">2.3.2.27</ecNumber>
    </recommendedName>
    <alternativeName>
        <fullName evidence="15">RING-type E3 ubiquitin transferase listerin</fullName>
    </alternativeName>
</protein>
<dbReference type="PROSITE" id="PS50089">
    <property type="entry name" value="ZF_RING_2"/>
    <property type="match status" value="1"/>
</dbReference>
<evidence type="ECO:0000313" key="19">
    <source>
        <dbReference type="EnsemblProtists" id="PYU1_T004745"/>
    </source>
</evidence>
<organism evidence="19 20">
    <name type="scientific">Globisporangium ultimum (strain ATCC 200006 / CBS 805.95 / DAOM BR144)</name>
    <name type="common">Pythium ultimum</name>
    <dbReference type="NCBI Taxonomy" id="431595"/>
    <lineage>
        <taxon>Eukaryota</taxon>
        <taxon>Sar</taxon>
        <taxon>Stramenopiles</taxon>
        <taxon>Oomycota</taxon>
        <taxon>Peronosporomycetes</taxon>
        <taxon>Pythiales</taxon>
        <taxon>Pythiaceae</taxon>
        <taxon>Globisporangium</taxon>
    </lineage>
</organism>
<evidence type="ECO:0000259" key="17">
    <source>
        <dbReference type="PROSITE" id="PS50089"/>
    </source>
</evidence>
<evidence type="ECO:0000256" key="12">
    <source>
        <dbReference type="ARBA" id="ARBA00022786"/>
    </source>
</evidence>
<sequence length="1895" mass="209412">MAPKKNKQRERQEQSKAASSARAQEQLLSSFSAAPAGFIGFGSFATSATPAAASSKANAYYGGGEGKNAIVQTIYDGADPDITMALKMLGKKGSVTKIKALNSFLVEILPPKKPIEIRSMLGPFVQLYTYEVRDQNDRKVRQLLNEVLFVLCSKLKPKAFAAHLKRLLPYWFLAMHDVNNEAAAQANKAFEALFPEVQARLEVVDEHLDGMMEEFQSFFGKTVDTFDGIPLETDEREERYERCISAAALSLHTIVNLFADNNHIEKLSDENASFTVAAVITSDKFGKLATATSKHPNFSRDIVRKCVYRALASVVTKAPSIVRVRGEDAFGKIILSILGDKSPGNHEAMWNAVLEFLQAFPSVWKASPSFPKFATSVMVPRLFSQIRHGFHGSARISFPTLLPLLALIPLDAISDRGKGECALYTGVLEQMLKFLDSDGARFNEKYAIHAFFECLTAYFSIFVASDDSTTWLQNEEGDAIVAKYVGQFEKVVKTSLVSVFTTASASPLADVNVELYITSLLTMLARLTSFGTTTVRSDMAVALKNAFLETLHAWIRDVLRTATTKLTLDASKVNLLLSKSLSEATAKSLDAELSAWTLTGTQLYGESLQQLHALVDSSSTTVSSSSVGQLMTLLDGVYRTIGLNAVLETDESADAHFETHIRSVVQAASTWKKLKRFDEQDAAARRATLAVCRHFFIAVAEKKRFLLQLFQDFDVQFGDMVEATAIIQHALEFASTSETSQRWLASGSWTSATDEATGTATSAELQALDAIWKGKLLDEFLMISLKGRLDAMDGDAFTALLRASLGDATTAPVVSPDAVVILGHFALQSNSESPDSQNEWLMRMLPHLLTLFAKIGGACGESGAFPLELATVEHNLYVKLFYLAARGRFREDAAALWKTLALPSMMRWSNDRKQAFARALASELNALLVAPPSATGAAFNSNQLSAFTKSYLLLSGDNKDNNESLFTTQFLAQQLDFLHLRCGDAAALPRFVNRVVQVFGEICEDERVVSRVSAYYAHLYVDNELETVQLMERLVDLDVVHSLTWFVFHNADAADTALQHGDGSDTLLDSRTEIVHHFLTLDALYDALKTTPLLAHVLQHIASPANDKNSSSSKVHHRNLIFANKHSDTLAVDASTLTTPTEDSATVKDPLSAPQRDDLESVVIATLASYVAPSTKASWLQHLVDNHFEWASRDGLALVEPLVVSLIKDNWDEAGERNASQPRAIVATIAAFVDKFAASAQANARYYFQFVRLAGACWRHLGDEARDGELVALFDNLAYKNVLTRMESVLRPGAYASVETSEWILMTEFLSALPTWRVRKTQEDQDKWVAVAKMAITHVIAGKQDVAKATALKLHQRSRVIMAQQDEQQLVLTYPQDVVHGRLAILRLLRAIDQVQANDEGLHSHLAQNGDTLLSIVLCALAEGLELKAHVVSTYVSPTTSARSAYDLIQLSLAVEESLLHVLHSLYVVLPSDLIQSDRMRPLVLESFGGIDRLATLFDAQTYPMHPKLRALLYIVASHSGALRVANSPLQGDAAIDLNADDEAATEAALAKALVPKAVRKALEREFATPHDDVRMTRRKQRPQERDDLLGRLLLWDLFLQLFPAGESHAPAPPAMLASALSSYALRHGLLANFLTFTATLLSQETATSRMSNNKVTLADAPLFQVTDLANGLAQAWTNDKSSVFNVGARVFFRTVTRLPAMVRTWWNDECTRSLRSWAAKYFEDHITPFILSSELDIIQSASQTHSWDVDEMSVKGSRVSREITTTYVKDECALEMVIRVPASYPLRSVEVECTKRIGIAEDRWRRWVLQIIKVTASQDGSLLDAVLLWKQNVDKEFEGVEPCPICYSILNPKTMGLPNLPCKTCSNKYHNSCLYKWFNQSGKNKCPICQQPFH</sequence>
<dbReference type="GO" id="GO:0016567">
    <property type="term" value="P:protein ubiquitination"/>
    <property type="evidence" value="ECO:0007669"/>
    <property type="project" value="UniProtKB-UniPathway"/>
</dbReference>
<dbReference type="Proteomes" id="UP000019132">
    <property type="component" value="Unassembled WGS sequence"/>
</dbReference>
<evidence type="ECO:0000256" key="10">
    <source>
        <dbReference type="ARBA" id="ARBA00022737"/>
    </source>
</evidence>
<dbReference type="GO" id="GO:0072344">
    <property type="term" value="P:rescue of stalled ribosome"/>
    <property type="evidence" value="ECO:0007669"/>
    <property type="project" value="UniProtKB-UniRule"/>
</dbReference>
<evidence type="ECO:0000256" key="3">
    <source>
        <dbReference type="ARBA" id="ARBA00004906"/>
    </source>
</evidence>
<accession>K3WIF3</accession>
<dbReference type="Pfam" id="PF22999">
    <property type="entry name" value="LTN1_E3_ligase_6th"/>
    <property type="match status" value="1"/>
</dbReference>
<dbReference type="HOGENOM" id="CLU_236704_0_0_1"/>
<dbReference type="FunFam" id="3.30.40.10:FF:000038">
    <property type="entry name" value="E3 ubiquitin-protein ligase listerin"/>
    <property type="match status" value="1"/>
</dbReference>
<dbReference type="InterPro" id="IPR054477">
    <property type="entry name" value="LTN1_E3_ligase_6th"/>
</dbReference>
<dbReference type="InterPro" id="IPR039795">
    <property type="entry name" value="LTN1/Rkr1"/>
</dbReference>
<evidence type="ECO:0000313" key="20">
    <source>
        <dbReference type="Proteomes" id="UP000019132"/>
    </source>
</evidence>
<keyword evidence="11 14" id="KW-0863">Zinc-finger</keyword>
<dbReference type="InterPro" id="IPR054476">
    <property type="entry name" value="Ltn1_N"/>
</dbReference>
<evidence type="ECO:0000256" key="2">
    <source>
        <dbReference type="ARBA" id="ARBA00004514"/>
    </source>
</evidence>
<evidence type="ECO:0000256" key="6">
    <source>
        <dbReference type="ARBA" id="ARBA00017157"/>
    </source>
</evidence>
<evidence type="ECO:0000256" key="1">
    <source>
        <dbReference type="ARBA" id="ARBA00000900"/>
    </source>
</evidence>
<dbReference type="InterPro" id="IPR039804">
    <property type="entry name" value="RING-CH-C4HC3_LTN1"/>
</dbReference>
<dbReference type="STRING" id="431595.K3WIF3"/>
<proteinExistence type="inferred from homology"/>
<dbReference type="InterPro" id="IPR016024">
    <property type="entry name" value="ARM-type_fold"/>
</dbReference>
<dbReference type="InParanoid" id="K3WIF3"/>
<evidence type="ECO:0000256" key="13">
    <source>
        <dbReference type="ARBA" id="ARBA00022833"/>
    </source>
</evidence>
<dbReference type="VEuPathDB" id="FungiDB:PYU1_G004734"/>
<evidence type="ECO:0000256" key="14">
    <source>
        <dbReference type="PROSITE-ProRule" id="PRU00175"/>
    </source>
</evidence>
<dbReference type="InterPro" id="IPR013083">
    <property type="entry name" value="Znf_RING/FYVE/PHD"/>
</dbReference>
<keyword evidence="12 15" id="KW-0833">Ubl conjugation pathway</keyword>
<reference evidence="20" key="2">
    <citation type="submission" date="2010-04" db="EMBL/GenBank/DDBJ databases">
        <authorList>
            <person name="Buell R."/>
            <person name="Hamilton J."/>
            <person name="Hostetler J."/>
        </authorList>
    </citation>
    <scope>NUCLEOTIDE SEQUENCE [LARGE SCALE GENOMIC DNA]</scope>
    <source>
        <strain evidence="20">DAOM:BR144</strain>
    </source>
</reference>
<dbReference type="GO" id="GO:0043023">
    <property type="term" value="F:ribosomal large subunit binding"/>
    <property type="evidence" value="ECO:0007669"/>
    <property type="project" value="TreeGrafter"/>
</dbReference>
<dbReference type="GO" id="GO:1990112">
    <property type="term" value="C:RQC complex"/>
    <property type="evidence" value="ECO:0007669"/>
    <property type="project" value="UniProtKB-UniRule"/>
</dbReference>
<comment type="similarity">
    <text evidence="4 15">Belongs to the LTN1 family.</text>
</comment>
<evidence type="ECO:0000259" key="18">
    <source>
        <dbReference type="PROSITE" id="PS51292"/>
    </source>
</evidence>
<dbReference type="SUPFAM" id="SSF48371">
    <property type="entry name" value="ARM repeat"/>
    <property type="match status" value="1"/>
</dbReference>
<dbReference type="SMART" id="SM00744">
    <property type="entry name" value="RINGv"/>
    <property type="match status" value="1"/>
</dbReference>
<dbReference type="EC" id="2.3.2.27" evidence="5 15"/>
<evidence type="ECO:0000256" key="8">
    <source>
        <dbReference type="ARBA" id="ARBA00022679"/>
    </source>
</evidence>
<dbReference type="GO" id="GO:0008270">
    <property type="term" value="F:zinc ion binding"/>
    <property type="evidence" value="ECO:0007669"/>
    <property type="project" value="UniProtKB-KW"/>
</dbReference>
<keyword evidence="9 15" id="KW-0479">Metal-binding</keyword>
<dbReference type="SUPFAM" id="SSF57850">
    <property type="entry name" value="RING/U-box"/>
    <property type="match status" value="1"/>
</dbReference>